<dbReference type="RefSeq" id="XP_036635660.1">
    <property type="nucleotide sequence ID" value="XM_036769815.1"/>
</dbReference>
<gene>
    <name evidence="1" type="ORF">PC9H_000152</name>
</gene>
<dbReference type="VEuPathDB" id="FungiDB:PC9H_000152"/>
<evidence type="ECO:0000313" key="1">
    <source>
        <dbReference type="EMBL" id="KAF7439816.1"/>
    </source>
</evidence>
<keyword evidence="2" id="KW-1185">Reference proteome</keyword>
<comment type="caution">
    <text evidence="1">The sequence shown here is derived from an EMBL/GenBank/DDBJ whole genome shotgun (WGS) entry which is preliminary data.</text>
</comment>
<proteinExistence type="predicted"/>
<sequence>MAPSRSTLNYLIKVCRTKVLHLSFYPNCYLSCSEDTFKLEISSGSKYWVGDKFGEICGGTNGGRGNINQEITMPKANMSAILAKYEGMVGAMPVALRWQVSGELDQMLDKIDKAKELTEGLLQDLTAKYGFDPAQAWRALNLQQQLLLTSL</sequence>
<accession>A0A8H7A4K9</accession>
<evidence type="ECO:0000313" key="2">
    <source>
        <dbReference type="Proteomes" id="UP000623687"/>
    </source>
</evidence>
<reference evidence="1" key="1">
    <citation type="submission" date="2019-07" db="EMBL/GenBank/DDBJ databases">
        <authorList>
            <person name="Palmer J.M."/>
        </authorList>
    </citation>
    <scope>NUCLEOTIDE SEQUENCE</scope>
    <source>
        <strain evidence="1">PC9</strain>
    </source>
</reference>
<dbReference type="Proteomes" id="UP000623687">
    <property type="component" value="Unassembled WGS sequence"/>
</dbReference>
<dbReference type="AlphaFoldDB" id="A0A8H7A4K9"/>
<protein>
    <submittedName>
        <fullName evidence="1">Uncharacterized protein</fullName>
    </submittedName>
</protein>
<dbReference type="EMBL" id="JACETU010000001">
    <property type="protein sequence ID" value="KAF7439816.1"/>
    <property type="molecule type" value="Genomic_DNA"/>
</dbReference>
<dbReference type="GeneID" id="59369993"/>
<organism evidence="1 2">
    <name type="scientific">Pleurotus ostreatus</name>
    <name type="common">Oyster mushroom</name>
    <name type="synonym">White-rot fungus</name>
    <dbReference type="NCBI Taxonomy" id="5322"/>
    <lineage>
        <taxon>Eukaryota</taxon>
        <taxon>Fungi</taxon>
        <taxon>Dikarya</taxon>
        <taxon>Basidiomycota</taxon>
        <taxon>Agaricomycotina</taxon>
        <taxon>Agaricomycetes</taxon>
        <taxon>Agaricomycetidae</taxon>
        <taxon>Agaricales</taxon>
        <taxon>Pleurotineae</taxon>
        <taxon>Pleurotaceae</taxon>
        <taxon>Pleurotus</taxon>
    </lineage>
</organism>
<name>A0A8H7A4K9_PLEOS</name>